<comment type="subcellular location">
    <subcellularLocation>
        <location evidence="1">Cell membrane</location>
        <topology evidence="1">Multi-pass membrane protein</topology>
    </subcellularLocation>
</comment>
<evidence type="ECO:0000256" key="4">
    <source>
        <dbReference type="ARBA" id="ARBA00022989"/>
    </source>
</evidence>
<protein>
    <submittedName>
        <fullName evidence="7">RhtB (Resistance to homoserine/threonine) family protein</fullName>
    </submittedName>
</protein>
<keyword evidence="2" id="KW-1003">Cell membrane</keyword>
<evidence type="ECO:0000313" key="7">
    <source>
        <dbReference type="EMBL" id="NYE05918.1"/>
    </source>
</evidence>
<dbReference type="GO" id="GO:0005886">
    <property type="term" value="C:plasma membrane"/>
    <property type="evidence" value="ECO:0007669"/>
    <property type="project" value="UniProtKB-SubCell"/>
</dbReference>
<gene>
    <name evidence="7" type="ORF">F4694_002693</name>
</gene>
<dbReference type="EMBL" id="JACCBX010000005">
    <property type="protein sequence ID" value="NYE05918.1"/>
    <property type="molecule type" value="Genomic_DNA"/>
</dbReference>
<feature type="transmembrane region" description="Helical" evidence="6">
    <location>
        <begin position="41"/>
        <end position="63"/>
    </location>
</feature>
<dbReference type="PANTHER" id="PTHR30086">
    <property type="entry name" value="ARGININE EXPORTER PROTEIN ARGO"/>
    <property type="match status" value="1"/>
</dbReference>
<evidence type="ECO:0000256" key="2">
    <source>
        <dbReference type="ARBA" id="ARBA00022475"/>
    </source>
</evidence>
<reference evidence="8" key="1">
    <citation type="submission" date="2020-07" db="EMBL/GenBank/DDBJ databases">
        <authorList>
            <person name="Partida-Martinez L."/>
            <person name="Huntemann M."/>
            <person name="Clum A."/>
            <person name="Wang J."/>
            <person name="Palaniappan K."/>
            <person name="Ritter S."/>
            <person name="Chen I.-M."/>
            <person name="Stamatis D."/>
            <person name="Reddy T."/>
            <person name="O'Malley R."/>
            <person name="Daum C."/>
            <person name="Shapiro N."/>
            <person name="Ivanova N."/>
            <person name="Kyrpides N."/>
            <person name="Woyke T."/>
        </authorList>
    </citation>
    <scope>NUCLEOTIDE SEQUENCE [LARGE SCALE GENOMIC DNA]</scope>
    <source>
        <strain evidence="8">AT2.8</strain>
    </source>
</reference>
<keyword evidence="5 6" id="KW-0472">Membrane</keyword>
<dbReference type="AlphaFoldDB" id="A0A852TF06"/>
<proteinExistence type="predicted"/>
<dbReference type="Proteomes" id="UP000548423">
    <property type="component" value="Unassembled WGS sequence"/>
</dbReference>
<organism evidence="7 8">
    <name type="scientific">Neobacillus niacini</name>
    <dbReference type="NCBI Taxonomy" id="86668"/>
    <lineage>
        <taxon>Bacteria</taxon>
        <taxon>Bacillati</taxon>
        <taxon>Bacillota</taxon>
        <taxon>Bacilli</taxon>
        <taxon>Bacillales</taxon>
        <taxon>Bacillaceae</taxon>
        <taxon>Neobacillus</taxon>
    </lineage>
</organism>
<dbReference type="InterPro" id="IPR001123">
    <property type="entry name" value="LeuE-type"/>
</dbReference>
<dbReference type="GO" id="GO:0015171">
    <property type="term" value="F:amino acid transmembrane transporter activity"/>
    <property type="evidence" value="ECO:0007669"/>
    <property type="project" value="TreeGrafter"/>
</dbReference>
<feature type="transmembrane region" description="Helical" evidence="6">
    <location>
        <begin position="145"/>
        <end position="169"/>
    </location>
</feature>
<evidence type="ECO:0000256" key="6">
    <source>
        <dbReference type="SAM" id="Phobius"/>
    </source>
</evidence>
<keyword evidence="3 6" id="KW-0812">Transmembrane</keyword>
<evidence type="ECO:0000313" key="8">
    <source>
        <dbReference type="Proteomes" id="UP000548423"/>
    </source>
</evidence>
<accession>A0A852TF06</accession>
<evidence type="ECO:0000256" key="1">
    <source>
        <dbReference type="ARBA" id="ARBA00004651"/>
    </source>
</evidence>
<name>A0A852TF06_9BACI</name>
<dbReference type="PANTHER" id="PTHR30086:SF20">
    <property type="entry name" value="ARGININE EXPORTER PROTEIN ARGO-RELATED"/>
    <property type="match status" value="1"/>
</dbReference>
<evidence type="ECO:0000256" key="3">
    <source>
        <dbReference type="ARBA" id="ARBA00022692"/>
    </source>
</evidence>
<evidence type="ECO:0000256" key="5">
    <source>
        <dbReference type="ARBA" id="ARBA00023136"/>
    </source>
</evidence>
<keyword evidence="4 6" id="KW-1133">Transmembrane helix</keyword>
<sequence>MENFYLFVVMCILLILLPGPDTAIATKNTLTVGRTGGFKTIFGTCCALLIHTLAAVVGLSAIIVKSAMLFSIFKYVGAVYLVYLGVKTLWALRSKNTTPEIGSENKYEGKSCFKQGFLTNLLNPKVAVFFLTFLPQFVDSGSETFLPFLTMGITYTLLTAVWFLFYIYLLNQISAFMKKPKTQRIMEGITGIILIGFGVKLALEKAHH</sequence>
<reference evidence="8" key="2">
    <citation type="submission" date="2020-08" db="EMBL/GenBank/DDBJ databases">
        <title>The Agave Microbiome: Exploring the role of microbial communities in plant adaptations to desert environments.</title>
        <authorList>
            <person name="Partida-Martinez L.P."/>
        </authorList>
    </citation>
    <scope>NUCLEOTIDE SEQUENCE [LARGE SCALE GENOMIC DNA]</scope>
    <source>
        <strain evidence="8">AT2.8</strain>
    </source>
</reference>
<comment type="caution">
    <text evidence="7">The sequence shown here is derived from an EMBL/GenBank/DDBJ whole genome shotgun (WGS) entry which is preliminary data.</text>
</comment>
<feature type="transmembrane region" description="Helical" evidence="6">
    <location>
        <begin position="75"/>
        <end position="92"/>
    </location>
</feature>
<dbReference type="Pfam" id="PF01810">
    <property type="entry name" value="LysE"/>
    <property type="match status" value="1"/>
</dbReference>
<dbReference type="PIRSF" id="PIRSF006324">
    <property type="entry name" value="LeuE"/>
    <property type="match status" value="1"/>
</dbReference>